<organism evidence="3 4">
    <name type="scientific">Caenorhabditis nigoni</name>
    <dbReference type="NCBI Taxonomy" id="1611254"/>
    <lineage>
        <taxon>Eukaryota</taxon>
        <taxon>Metazoa</taxon>
        <taxon>Ecdysozoa</taxon>
        <taxon>Nematoda</taxon>
        <taxon>Chromadorea</taxon>
        <taxon>Rhabditida</taxon>
        <taxon>Rhabditina</taxon>
        <taxon>Rhabditomorpha</taxon>
        <taxon>Rhabditoidea</taxon>
        <taxon>Rhabditidae</taxon>
        <taxon>Peloderinae</taxon>
        <taxon>Caenorhabditis</taxon>
    </lineage>
</organism>
<dbReference type="SUPFAM" id="SSF47923">
    <property type="entry name" value="Ypt/Rab-GAP domain of gyp1p"/>
    <property type="match status" value="2"/>
</dbReference>
<dbReference type="PROSITE" id="PS50086">
    <property type="entry name" value="TBC_RABGAP"/>
    <property type="match status" value="1"/>
</dbReference>
<dbReference type="Proteomes" id="UP000230233">
    <property type="component" value="Chromosome II"/>
</dbReference>
<gene>
    <name evidence="3" type="primary">Cni-tbc-6</name>
    <name evidence="3" type="synonym">Cnig_chr_II.g5203</name>
    <name evidence="3" type="ORF">B9Z55_005203</name>
</gene>
<protein>
    <recommendedName>
        <fullName evidence="2">Rab-GAP TBC domain-containing protein</fullName>
    </recommendedName>
</protein>
<feature type="chain" id="PRO_5013693942" description="Rab-GAP TBC domain-containing protein" evidence="1">
    <location>
        <begin position="45"/>
        <end position="384"/>
    </location>
</feature>
<dbReference type="FunFam" id="1.10.8.270:FF:000053">
    <property type="entry name" value="TBC domain containing protein"/>
    <property type="match status" value="1"/>
</dbReference>
<evidence type="ECO:0000259" key="2">
    <source>
        <dbReference type="PROSITE" id="PS50086"/>
    </source>
</evidence>
<proteinExistence type="predicted"/>
<dbReference type="Gene3D" id="1.10.8.270">
    <property type="entry name" value="putative rabgap domain of human tbc1 domain family member 14 like domains"/>
    <property type="match status" value="1"/>
</dbReference>
<dbReference type="OrthoDB" id="294251at2759"/>
<dbReference type="InterPro" id="IPR050302">
    <property type="entry name" value="Rab_GAP_TBC_domain"/>
</dbReference>
<dbReference type="STRING" id="1611254.A0A2G5UZT9"/>
<dbReference type="Pfam" id="PF00566">
    <property type="entry name" value="RabGAP-TBC"/>
    <property type="match status" value="1"/>
</dbReference>
<dbReference type="FunFam" id="1.10.472.80:FF:000097">
    <property type="entry name" value="Growth hormone-regulated TBC protein 6"/>
    <property type="match status" value="1"/>
</dbReference>
<dbReference type="AlphaFoldDB" id="A0A2G5UZT9"/>
<evidence type="ECO:0000313" key="3">
    <source>
        <dbReference type="EMBL" id="PIC45048.1"/>
    </source>
</evidence>
<dbReference type="InterPro" id="IPR000195">
    <property type="entry name" value="Rab-GAP-TBC_dom"/>
</dbReference>
<feature type="signal peptide" evidence="1">
    <location>
        <begin position="1"/>
        <end position="44"/>
    </location>
</feature>
<dbReference type="SMART" id="SM00164">
    <property type="entry name" value="TBC"/>
    <property type="match status" value="1"/>
</dbReference>
<dbReference type="GO" id="GO:0031267">
    <property type="term" value="F:small GTPase binding"/>
    <property type="evidence" value="ECO:0007669"/>
    <property type="project" value="TreeGrafter"/>
</dbReference>
<dbReference type="EMBL" id="PDUG01000002">
    <property type="protein sequence ID" value="PIC45048.1"/>
    <property type="molecule type" value="Genomic_DNA"/>
</dbReference>
<comment type="caution">
    <text evidence="3">The sequence shown here is derived from an EMBL/GenBank/DDBJ whole genome shotgun (WGS) entry which is preliminary data.</text>
</comment>
<feature type="domain" description="Rab-GAP TBC" evidence="2">
    <location>
        <begin position="132"/>
        <end position="310"/>
    </location>
</feature>
<dbReference type="PANTHER" id="PTHR47219:SF20">
    <property type="entry name" value="TBC1 DOMAIN FAMILY MEMBER 2B"/>
    <property type="match status" value="1"/>
</dbReference>
<dbReference type="InterPro" id="IPR035969">
    <property type="entry name" value="Rab-GAP_TBC_sf"/>
</dbReference>
<keyword evidence="1" id="KW-0732">Signal</keyword>
<dbReference type="PANTHER" id="PTHR47219">
    <property type="entry name" value="RAB GTPASE-ACTIVATING PROTEIN 1-LIKE"/>
    <property type="match status" value="1"/>
</dbReference>
<name>A0A2G5UZT9_9PELO</name>
<evidence type="ECO:0000256" key="1">
    <source>
        <dbReference type="SAM" id="SignalP"/>
    </source>
</evidence>
<sequence length="384" mass="45010">MTAWHFTGPPGRRRRRRKPRVTVERIRAFSLLFLLFACLQSSKSETDITGLSISFSHTERHSFIIWHNYYCSDVDDLGFMRPWSPLEESGCQKQYETWYASYLPIVVRRRCRWEKENPRRNSHLLQRFVRKGIPHTFRKELWLRSCPSRKDGVWQRHEVPDEVIKQIKLDLPRTFPDNKFLKTETTRKTLGRALFAVAEHIPSVGYCQGLNFVAGIILLVVNDEARAIDLLVHLVSQRQDYYGKNMIGLRRDMHVLHSLLREHCPRVIVTLEKLDVGLDMLVGKWFVCWFVENLPMETVLRLWDCMIYEGDEWLFKIAVSLFRSNMIAISSCETIDQLMTEIQNIGTSKAALYCHQLMMKSAALPITNKSIENLRVIAEKEIPE</sequence>
<accession>A0A2G5UZT9</accession>
<reference evidence="4" key="1">
    <citation type="submission" date="2017-10" db="EMBL/GenBank/DDBJ databases">
        <title>Rapid genome shrinkage in a self-fertile nematode reveals novel sperm competition proteins.</title>
        <authorList>
            <person name="Yin D."/>
            <person name="Schwarz E.M."/>
            <person name="Thomas C.G."/>
            <person name="Felde R.L."/>
            <person name="Korf I.F."/>
            <person name="Cutter A.D."/>
            <person name="Schartner C.M."/>
            <person name="Ralston E.J."/>
            <person name="Meyer B.J."/>
            <person name="Haag E.S."/>
        </authorList>
    </citation>
    <scope>NUCLEOTIDE SEQUENCE [LARGE SCALE GENOMIC DNA]</scope>
    <source>
        <strain evidence="4">JU1422</strain>
    </source>
</reference>
<evidence type="ECO:0000313" key="4">
    <source>
        <dbReference type="Proteomes" id="UP000230233"/>
    </source>
</evidence>
<dbReference type="Gene3D" id="1.10.472.80">
    <property type="entry name" value="Ypt/Rab-GAP domain of gyp1p, domain 3"/>
    <property type="match status" value="1"/>
</dbReference>
<keyword evidence="4" id="KW-1185">Reference proteome</keyword>
<dbReference type="GO" id="GO:0005096">
    <property type="term" value="F:GTPase activator activity"/>
    <property type="evidence" value="ECO:0007669"/>
    <property type="project" value="TreeGrafter"/>
</dbReference>